<evidence type="ECO:0000313" key="3">
    <source>
        <dbReference type="WBParaSite" id="TREG1_690.1"/>
    </source>
</evidence>
<dbReference type="WBParaSite" id="TREG1_690.1">
    <property type="protein sequence ID" value="TREG1_690.1"/>
    <property type="gene ID" value="TREG1_690"/>
</dbReference>
<sequence length="52" mass="5676">MTRSNVELNKSDFGKSDTGGEYSNDRTASILARKSNQLNSARDDGNVINQSL</sequence>
<evidence type="ECO:0000256" key="1">
    <source>
        <dbReference type="SAM" id="MobiDB-lite"/>
    </source>
</evidence>
<keyword evidence="2" id="KW-1185">Reference proteome</keyword>
<protein>
    <submittedName>
        <fullName evidence="3">Uncharacterized protein</fullName>
    </submittedName>
</protein>
<name>A0AA85KCQ9_TRIRE</name>
<accession>A0AA85KCQ9</accession>
<reference evidence="3" key="2">
    <citation type="submission" date="2023-11" db="UniProtKB">
        <authorList>
            <consortium name="WormBaseParasite"/>
        </authorList>
    </citation>
    <scope>IDENTIFICATION</scope>
</reference>
<dbReference type="Proteomes" id="UP000050795">
    <property type="component" value="Unassembled WGS sequence"/>
</dbReference>
<dbReference type="AlphaFoldDB" id="A0AA85KCQ9"/>
<proteinExistence type="predicted"/>
<feature type="region of interest" description="Disordered" evidence="1">
    <location>
        <begin position="1"/>
        <end position="26"/>
    </location>
</feature>
<reference evidence="2" key="1">
    <citation type="submission" date="2022-06" db="EMBL/GenBank/DDBJ databases">
        <authorList>
            <person name="Berger JAMES D."/>
            <person name="Berger JAMES D."/>
        </authorList>
    </citation>
    <scope>NUCLEOTIDE SEQUENCE [LARGE SCALE GENOMIC DNA]</scope>
</reference>
<organism evidence="2 3">
    <name type="scientific">Trichobilharzia regenti</name>
    <name type="common">Nasal bird schistosome</name>
    <dbReference type="NCBI Taxonomy" id="157069"/>
    <lineage>
        <taxon>Eukaryota</taxon>
        <taxon>Metazoa</taxon>
        <taxon>Spiralia</taxon>
        <taxon>Lophotrochozoa</taxon>
        <taxon>Platyhelminthes</taxon>
        <taxon>Trematoda</taxon>
        <taxon>Digenea</taxon>
        <taxon>Strigeidida</taxon>
        <taxon>Schistosomatoidea</taxon>
        <taxon>Schistosomatidae</taxon>
        <taxon>Trichobilharzia</taxon>
    </lineage>
</organism>
<evidence type="ECO:0000313" key="2">
    <source>
        <dbReference type="Proteomes" id="UP000050795"/>
    </source>
</evidence>